<reference evidence="15" key="1">
    <citation type="submission" date="2021-03" db="EMBL/GenBank/DDBJ databases">
        <authorList>
            <consortium name="Wellcome Sanger Institute Data Sharing"/>
        </authorList>
    </citation>
    <scope>NUCLEOTIDE SEQUENCE [LARGE SCALE GENOMIC DNA]</scope>
</reference>
<evidence type="ECO:0000256" key="8">
    <source>
        <dbReference type="ARBA" id="ARBA00023136"/>
    </source>
</evidence>
<keyword evidence="6" id="KW-0915">Sodium</keyword>
<keyword evidence="2 12" id="KW-0813">Transport</keyword>
<keyword evidence="5 14" id="KW-1133">Transmembrane helix</keyword>
<dbReference type="Ensembl" id="ENSACCT00020004562.1">
    <property type="protein sequence ID" value="ENSACCP00020004380.1"/>
    <property type="gene ID" value="ENSACCG00020003002.1"/>
</dbReference>
<organism evidence="15 16">
    <name type="scientific">Aquila chrysaetos chrysaetos</name>
    <dbReference type="NCBI Taxonomy" id="223781"/>
    <lineage>
        <taxon>Eukaryota</taxon>
        <taxon>Metazoa</taxon>
        <taxon>Chordata</taxon>
        <taxon>Craniata</taxon>
        <taxon>Vertebrata</taxon>
        <taxon>Euteleostomi</taxon>
        <taxon>Archelosauria</taxon>
        <taxon>Archosauria</taxon>
        <taxon>Dinosauria</taxon>
        <taxon>Saurischia</taxon>
        <taxon>Theropoda</taxon>
        <taxon>Coelurosauria</taxon>
        <taxon>Aves</taxon>
        <taxon>Neognathae</taxon>
        <taxon>Neoaves</taxon>
        <taxon>Telluraves</taxon>
        <taxon>Accipitrimorphae</taxon>
        <taxon>Accipitriformes</taxon>
        <taxon>Accipitridae</taxon>
        <taxon>Accipitrinae</taxon>
        <taxon>Aquila</taxon>
    </lineage>
</organism>
<gene>
    <name evidence="15" type="primary">ASIC5</name>
</gene>
<dbReference type="AlphaFoldDB" id="A0A663DWW5"/>
<reference evidence="15" key="3">
    <citation type="submission" date="2025-09" db="UniProtKB">
        <authorList>
            <consortium name="Ensembl"/>
        </authorList>
    </citation>
    <scope>IDENTIFICATION</scope>
</reference>
<dbReference type="Pfam" id="PF00858">
    <property type="entry name" value="ASC"/>
    <property type="match status" value="1"/>
</dbReference>
<keyword evidence="11 12" id="KW-0407">Ion channel</keyword>
<evidence type="ECO:0000256" key="14">
    <source>
        <dbReference type="SAM" id="Phobius"/>
    </source>
</evidence>
<feature type="transmembrane region" description="Helical" evidence="14">
    <location>
        <begin position="103"/>
        <end position="121"/>
    </location>
</feature>
<sequence>MLKILQDTVCSQEALSSSLSTQLFHPQKQVHYLKREFTIKEKFYNCFPISKLHGILEKIRLYLIKKLLPHLEDRRKYHQEFASSTSFHGVHNIVQTQSKTRKVLWLLVVAGCLAIVIWQIYSRFIYYFSWPTTTTVVVQYVENVKFPAVTFCNLNRFQAHAVSNLRIIFLIWNIVSGVLQKFSMEDKYAQELNDFLLGNQKFSIKEFTRKNGFYLNSSTLLECDFFGKPCYPQDFEHVFTEYGNCFTFNYNDLPARRVSLSGRGLHLLFDVQQEKFTDEPALGYTDAGITFVIHSPKELPRFDGLGLLTPVGMHAQVSIRQLKSIIQEYPWGECKPDIKLQYHKIYSINGCLQECKARYIQDWCGCLPFILPGNGTECDLLKFYNCVYPAVYDIEIKGLCTVGTHNSTCPAPCEETDYPTTITYSSFGGEKAIKYFSAKLKKSPEYVRQNLVRIDIKYHDLSYKITQQQKALTISELLADVGGQLGLFCGASMITIIELLEYIFTNFCWICIFLLLKAPEMPQWNNPSQNQPTHKEKKKGIQEC</sequence>
<dbReference type="GeneTree" id="ENSGT00940000160549"/>
<evidence type="ECO:0000256" key="12">
    <source>
        <dbReference type="RuleBase" id="RU000679"/>
    </source>
</evidence>
<evidence type="ECO:0000256" key="11">
    <source>
        <dbReference type="ARBA" id="ARBA00023303"/>
    </source>
</evidence>
<proteinExistence type="inferred from homology"/>
<dbReference type="GO" id="GO:0015252">
    <property type="term" value="F:proton channel activity"/>
    <property type="evidence" value="ECO:0007669"/>
    <property type="project" value="Ensembl"/>
</dbReference>
<dbReference type="Gene3D" id="2.60.470.10">
    <property type="entry name" value="Acid-sensing ion channels like domains"/>
    <property type="match status" value="1"/>
</dbReference>
<evidence type="ECO:0000256" key="3">
    <source>
        <dbReference type="ARBA" id="ARBA00022461"/>
    </source>
</evidence>
<evidence type="ECO:0000256" key="6">
    <source>
        <dbReference type="ARBA" id="ARBA00023053"/>
    </source>
</evidence>
<evidence type="ECO:0000313" key="15">
    <source>
        <dbReference type="Ensembl" id="ENSACCP00020004380.1"/>
    </source>
</evidence>
<comment type="subcellular location">
    <subcellularLocation>
        <location evidence="1">Membrane</location>
        <topology evidence="1">Multi-pass membrane protein</topology>
    </subcellularLocation>
</comment>
<dbReference type="PANTHER" id="PTHR11690:SF286">
    <property type="entry name" value="ACID-SENSING ION CHANNEL 5"/>
    <property type="match status" value="1"/>
</dbReference>
<keyword evidence="8 14" id="KW-0472">Membrane</keyword>
<keyword evidence="16" id="KW-1185">Reference proteome</keyword>
<protein>
    <submittedName>
        <fullName evidence="15">Acid sensing ion channel subunit family member 5</fullName>
    </submittedName>
</protein>
<evidence type="ECO:0000256" key="1">
    <source>
        <dbReference type="ARBA" id="ARBA00004141"/>
    </source>
</evidence>
<evidence type="ECO:0000256" key="13">
    <source>
        <dbReference type="SAM" id="MobiDB-lite"/>
    </source>
</evidence>
<dbReference type="GO" id="GO:0019228">
    <property type="term" value="P:neuronal action potential"/>
    <property type="evidence" value="ECO:0007669"/>
    <property type="project" value="Ensembl"/>
</dbReference>
<keyword evidence="9" id="KW-0325">Glycoprotein</keyword>
<dbReference type="FunFam" id="1.10.287.770:FF:000001">
    <property type="entry name" value="Acid-sensing ion channel subunit 1"/>
    <property type="match status" value="1"/>
</dbReference>
<dbReference type="Proteomes" id="UP000472275">
    <property type="component" value="Chromosome 1"/>
</dbReference>
<reference evidence="15" key="2">
    <citation type="submission" date="2025-08" db="UniProtKB">
        <authorList>
            <consortium name="Ensembl"/>
        </authorList>
    </citation>
    <scope>IDENTIFICATION</scope>
</reference>
<dbReference type="PRINTS" id="PR01078">
    <property type="entry name" value="AMINACHANNEL"/>
</dbReference>
<dbReference type="InParanoid" id="A0A663DWW5"/>
<keyword evidence="10 12" id="KW-0739">Sodium transport</keyword>
<feature type="transmembrane region" description="Helical" evidence="14">
    <location>
        <begin position="499"/>
        <end position="516"/>
    </location>
</feature>
<evidence type="ECO:0000256" key="5">
    <source>
        <dbReference type="ARBA" id="ARBA00022989"/>
    </source>
</evidence>
<evidence type="ECO:0000256" key="10">
    <source>
        <dbReference type="ARBA" id="ARBA00023201"/>
    </source>
</evidence>
<evidence type="ECO:0000256" key="7">
    <source>
        <dbReference type="ARBA" id="ARBA00023065"/>
    </source>
</evidence>
<dbReference type="GO" id="GO:0005886">
    <property type="term" value="C:plasma membrane"/>
    <property type="evidence" value="ECO:0007669"/>
    <property type="project" value="Ensembl"/>
</dbReference>
<evidence type="ECO:0000256" key="2">
    <source>
        <dbReference type="ARBA" id="ARBA00022448"/>
    </source>
</evidence>
<dbReference type="GO" id="GO:0015280">
    <property type="term" value="F:ligand-gated sodium channel activity"/>
    <property type="evidence" value="ECO:0007669"/>
    <property type="project" value="TreeGrafter"/>
</dbReference>
<keyword evidence="7 12" id="KW-0406">Ion transport</keyword>
<feature type="region of interest" description="Disordered" evidence="13">
    <location>
        <begin position="525"/>
        <end position="544"/>
    </location>
</feature>
<name>A0A663DWW5_AQUCH</name>
<keyword evidence="4 12" id="KW-0812">Transmembrane</keyword>
<comment type="similarity">
    <text evidence="12">Belongs to the amiloride-sensitive sodium channel (TC 1.A.6) family.</text>
</comment>
<evidence type="ECO:0000256" key="9">
    <source>
        <dbReference type="ARBA" id="ARBA00023180"/>
    </source>
</evidence>
<dbReference type="InterPro" id="IPR001873">
    <property type="entry name" value="ENaC"/>
</dbReference>
<evidence type="ECO:0000313" key="16">
    <source>
        <dbReference type="Proteomes" id="UP000472275"/>
    </source>
</evidence>
<evidence type="ECO:0000256" key="4">
    <source>
        <dbReference type="ARBA" id="ARBA00022692"/>
    </source>
</evidence>
<dbReference type="Gene3D" id="1.10.287.770">
    <property type="entry name" value="YojJ-like"/>
    <property type="match status" value="1"/>
</dbReference>
<accession>A0A663DWW5</accession>
<keyword evidence="3 12" id="KW-0894">Sodium channel</keyword>
<dbReference type="GO" id="GO:0160228">
    <property type="term" value="F:bile acid-gated sodium channel activity"/>
    <property type="evidence" value="ECO:0007669"/>
    <property type="project" value="Ensembl"/>
</dbReference>
<dbReference type="PANTHER" id="PTHR11690">
    <property type="entry name" value="AMILORIDE-SENSITIVE SODIUM CHANNEL-RELATED"/>
    <property type="match status" value="1"/>
</dbReference>